<dbReference type="Gene3D" id="3.10.20.90">
    <property type="entry name" value="Phosphatidylinositol 3-kinase Catalytic Subunit, Chain A, domain 1"/>
    <property type="match status" value="1"/>
</dbReference>
<dbReference type="Pfam" id="PF24522">
    <property type="entry name" value="KRIT1_FRMD8_FERM_C"/>
    <property type="match status" value="1"/>
</dbReference>
<dbReference type="GO" id="GO:0005886">
    <property type="term" value="C:plasma membrane"/>
    <property type="evidence" value="ECO:0007669"/>
    <property type="project" value="TreeGrafter"/>
</dbReference>
<protein>
    <recommendedName>
        <fullName evidence="1">FERM domain-containing protein 8</fullName>
    </recommendedName>
</protein>
<dbReference type="InterPro" id="IPR057096">
    <property type="entry name" value="KRIT1_FRMD8_FERM_C"/>
</dbReference>
<feature type="compositionally biased region" description="Basic and acidic residues" evidence="2">
    <location>
        <begin position="1"/>
        <end position="35"/>
    </location>
</feature>
<dbReference type="GO" id="GO:0090090">
    <property type="term" value="P:negative regulation of canonical Wnt signaling pathway"/>
    <property type="evidence" value="ECO:0007669"/>
    <property type="project" value="TreeGrafter"/>
</dbReference>
<dbReference type="Pfam" id="PF00373">
    <property type="entry name" value="FERM_M"/>
    <property type="match status" value="1"/>
</dbReference>
<evidence type="ECO:0000256" key="2">
    <source>
        <dbReference type="SAM" id="MobiDB-lite"/>
    </source>
</evidence>
<dbReference type="Gene3D" id="1.20.80.10">
    <property type="match status" value="1"/>
</dbReference>
<dbReference type="Proteomes" id="UP001347796">
    <property type="component" value="Unassembled WGS sequence"/>
</dbReference>
<reference evidence="4 5" key="1">
    <citation type="submission" date="2024-01" db="EMBL/GenBank/DDBJ databases">
        <title>The genome of the rayed Mediterranean limpet Patella caerulea (Linnaeus, 1758).</title>
        <authorList>
            <person name="Anh-Thu Weber A."/>
            <person name="Halstead-Nussloch G."/>
        </authorList>
    </citation>
    <scope>NUCLEOTIDE SEQUENCE [LARGE SCALE GENOMIC DNA]</scope>
    <source>
        <strain evidence="4">AATW-2023a</strain>
        <tissue evidence="4">Whole specimen</tissue>
    </source>
</reference>
<dbReference type="PANTHER" id="PTHR13283">
    <property type="entry name" value="KREV INTERACTION TRAPPED 1-RELATED"/>
    <property type="match status" value="1"/>
</dbReference>
<dbReference type="InterPro" id="IPR051594">
    <property type="entry name" value="KRIT1/FRMD8"/>
</dbReference>
<dbReference type="AlphaFoldDB" id="A0AAN8PSZ1"/>
<evidence type="ECO:0000256" key="1">
    <source>
        <dbReference type="ARBA" id="ARBA00039547"/>
    </source>
</evidence>
<organism evidence="4 5">
    <name type="scientific">Patella caerulea</name>
    <name type="common">Rayed Mediterranean limpet</name>
    <dbReference type="NCBI Taxonomy" id="87958"/>
    <lineage>
        <taxon>Eukaryota</taxon>
        <taxon>Metazoa</taxon>
        <taxon>Spiralia</taxon>
        <taxon>Lophotrochozoa</taxon>
        <taxon>Mollusca</taxon>
        <taxon>Gastropoda</taxon>
        <taxon>Patellogastropoda</taxon>
        <taxon>Patelloidea</taxon>
        <taxon>Patellidae</taxon>
        <taxon>Patella</taxon>
    </lineage>
</organism>
<proteinExistence type="predicted"/>
<gene>
    <name evidence="4" type="ORF">SNE40_009848</name>
</gene>
<dbReference type="InterPro" id="IPR019748">
    <property type="entry name" value="FERM_central"/>
</dbReference>
<dbReference type="InterPro" id="IPR011993">
    <property type="entry name" value="PH-like_dom_sf"/>
</dbReference>
<evidence type="ECO:0000313" key="4">
    <source>
        <dbReference type="EMBL" id="KAK6182084.1"/>
    </source>
</evidence>
<dbReference type="CDD" id="cd14473">
    <property type="entry name" value="FERM_B-lobe"/>
    <property type="match status" value="1"/>
</dbReference>
<accession>A0AAN8PSZ1</accession>
<dbReference type="InterPro" id="IPR035963">
    <property type="entry name" value="FERM_2"/>
</dbReference>
<dbReference type="InterPro" id="IPR000299">
    <property type="entry name" value="FERM_domain"/>
</dbReference>
<name>A0AAN8PSZ1_PATCE</name>
<sequence>MAEKFNNSSKKDTAKDFASEEEKKGLMMASSDRHNNTGSFAPGSVSMNEVIEMIVFLRDRTGIHFNLEDGHLAQADDLLDLVIDEKNLPDIAKQAFALWIVSDLLDLRMKRSHHPYHVVEKWDELCVIYTGAEFEDIVKSEPVLMVQRDVFFTLGQERNITNEQMLCLLYHEAKFNVIEGRYVLFPEDYNRLAGLQALIHLGKYDPKEHVPARYRSSIIQFYPEHMYQKQKFLFFTTSKNNEGVECEDLMRGAHQELSNEFADLDIPNNLSLLYQKYLDVCRSYPMYGSAFFHGQIERPVNRFKRMMNIGTSVKCLIAINTDCVTLIDKENHVVVLTVPFTQLSWRYKEAEFDVDDETLDCLYLQFLYDCPQQGQVTKLLEVYSKEAKLMDALISSCVKRKLDLGVEPEDFVDSRVTSDSDNNPKVIHKMDKLCCATYTVQGNRID</sequence>
<comment type="caution">
    <text evidence="4">The sequence shown here is derived from an EMBL/GenBank/DDBJ whole genome shotgun (WGS) entry which is preliminary data.</text>
</comment>
<evidence type="ECO:0000313" key="5">
    <source>
        <dbReference type="Proteomes" id="UP001347796"/>
    </source>
</evidence>
<dbReference type="InterPro" id="IPR014352">
    <property type="entry name" value="FERM/acyl-CoA-bd_prot_sf"/>
</dbReference>
<dbReference type="PROSITE" id="PS50057">
    <property type="entry name" value="FERM_3"/>
    <property type="match status" value="1"/>
</dbReference>
<dbReference type="EMBL" id="JAZGQO010000007">
    <property type="protein sequence ID" value="KAK6182084.1"/>
    <property type="molecule type" value="Genomic_DNA"/>
</dbReference>
<keyword evidence="5" id="KW-1185">Reference proteome</keyword>
<evidence type="ECO:0000259" key="3">
    <source>
        <dbReference type="PROSITE" id="PS50057"/>
    </source>
</evidence>
<dbReference type="PANTHER" id="PTHR13283:SF10">
    <property type="entry name" value="FERM DOMAIN-CONTAINING PROTEIN 8"/>
    <property type="match status" value="1"/>
</dbReference>
<feature type="domain" description="FERM" evidence="3">
    <location>
        <begin position="51"/>
        <end position="405"/>
    </location>
</feature>
<dbReference type="SUPFAM" id="SSF47031">
    <property type="entry name" value="Second domain of FERM"/>
    <property type="match status" value="1"/>
</dbReference>
<dbReference type="Gene3D" id="2.30.29.30">
    <property type="entry name" value="Pleckstrin-homology domain (PH domain)/Phosphotyrosine-binding domain (PTB)"/>
    <property type="match status" value="1"/>
</dbReference>
<feature type="region of interest" description="Disordered" evidence="2">
    <location>
        <begin position="1"/>
        <end position="41"/>
    </location>
</feature>